<organism evidence="6 7">
    <name type="scientific">Hirschia litorea</name>
    <dbReference type="NCBI Taxonomy" id="1199156"/>
    <lineage>
        <taxon>Bacteria</taxon>
        <taxon>Pseudomonadati</taxon>
        <taxon>Pseudomonadota</taxon>
        <taxon>Alphaproteobacteria</taxon>
        <taxon>Hyphomonadales</taxon>
        <taxon>Hyphomonadaceae</taxon>
        <taxon>Hirschia</taxon>
    </lineage>
</organism>
<dbReference type="Gene3D" id="3.40.630.10">
    <property type="entry name" value="Zn peptidases"/>
    <property type="match status" value="1"/>
</dbReference>
<keyword evidence="7" id="KW-1185">Reference proteome</keyword>
<dbReference type="InterPro" id="IPR053138">
    <property type="entry name" value="N-alpha-Ac-DABA_deacetylase"/>
</dbReference>
<accession>A0ABW2IQJ6</accession>
<keyword evidence="2" id="KW-0479">Metal-binding</keyword>
<gene>
    <name evidence="6" type="ORF">ACFQS8_15645</name>
</gene>
<evidence type="ECO:0000256" key="1">
    <source>
        <dbReference type="ARBA" id="ARBA00001947"/>
    </source>
</evidence>
<proteinExistence type="predicted"/>
<comment type="caution">
    <text evidence="6">The sequence shown here is derived from an EMBL/GenBank/DDBJ whole genome shotgun (WGS) entry which is preliminary data.</text>
</comment>
<dbReference type="InterPro" id="IPR043795">
    <property type="entry name" value="N-alpha-Ac-DABA-like"/>
</dbReference>
<dbReference type="CDD" id="cd06251">
    <property type="entry name" value="M14_ASTE_ASPA-like"/>
    <property type="match status" value="1"/>
</dbReference>
<keyword evidence="4" id="KW-0862">Zinc</keyword>
<dbReference type="RefSeq" id="WP_382169128.1">
    <property type="nucleotide sequence ID" value="NZ_JBHTBR010000009.1"/>
</dbReference>
<protein>
    <submittedName>
        <fullName evidence="6">Succinylglutamate desuccinylase/aspartoacylase family protein</fullName>
    </submittedName>
</protein>
<evidence type="ECO:0000259" key="5">
    <source>
        <dbReference type="Pfam" id="PF24827"/>
    </source>
</evidence>
<name>A0ABW2IQJ6_9PROT</name>
<feature type="domain" description="Succinylglutamate desuccinylase/Aspartoacylase catalytic" evidence="5">
    <location>
        <begin position="46"/>
        <end position="226"/>
    </location>
</feature>
<dbReference type="PANTHER" id="PTHR37326:SF2">
    <property type="entry name" value="SUCCINYLGLUTAMATE DESUCCINYLASE_ASPARTOACYLASE FAMILY PROTEIN"/>
    <property type="match status" value="1"/>
</dbReference>
<evidence type="ECO:0000256" key="3">
    <source>
        <dbReference type="ARBA" id="ARBA00022801"/>
    </source>
</evidence>
<evidence type="ECO:0000256" key="2">
    <source>
        <dbReference type="ARBA" id="ARBA00022723"/>
    </source>
</evidence>
<dbReference type="SUPFAM" id="SSF53187">
    <property type="entry name" value="Zn-dependent exopeptidases"/>
    <property type="match status" value="1"/>
</dbReference>
<dbReference type="InterPro" id="IPR055438">
    <property type="entry name" value="AstE_AspA_cat"/>
</dbReference>
<evidence type="ECO:0000256" key="4">
    <source>
        <dbReference type="ARBA" id="ARBA00022833"/>
    </source>
</evidence>
<keyword evidence="3" id="KW-0378">Hydrolase</keyword>
<comment type="cofactor">
    <cofactor evidence="1">
        <name>Zn(2+)</name>
        <dbReference type="ChEBI" id="CHEBI:29105"/>
    </cofactor>
</comment>
<evidence type="ECO:0000313" key="7">
    <source>
        <dbReference type="Proteomes" id="UP001596492"/>
    </source>
</evidence>
<reference evidence="7" key="1">
    <citation type="journal article" date="2019" name="Int. J. Syst. Evol. Microbiol.">
        <title>The Global Catalogue of Microorganisms (GCM) 10K type strain sequencing project: providing services to taxonomists for standard genome sequencing and annotation.</title>
        <authorList>
            <consortium name="The Broad Institute Genomics Platform"/>
            <consortium name="The Broad Institute Genome Sequencing Center for Infectious Disease"/>
            <person name="Wu L."/>
            <person name="Ma J."/>
        </authorList>
    </citation>
    <scope>NUCLEOTIDE SEQUENCE [LARGE SCALE GENOMIC DNA]</scope>
    <source>
        <strain evidence="7">CCUG 51308</strain>
    </source>
</reference>
<dbReference type="Proteomes" id="UP001596492">
    <property type="component" value="Unassembled WGS sequence"/>
</dbReference>
<dbReference type="PIRSF" id="PIRSF039012">
    <property type="entry name" value="ASP"/>
    <property type="match status" value="1"/>
</dbReference>
<dbReference type="Pfam" id="PF24827">
    <property type="entry name" value="AstE_AspA_cat"/>
    <property type="match status" value="1"/>
</dbReference>
<sequence length="348" mass="37830">MSDSNFEIGGTQIRAGERKTIDIPLSYLSDHTQMHMRVQVIRGSKPGPTLFVSGAIHGDEIIGVEIIRRIAELAQLKRLHGTVILVPIVNTYGFVGLSRYLPDRRDLNRSFPGSEKGALAAQLAHTFMSQIVQCSDYGLDLHSGAIHRANLPQIRANLDDPVVEGMAKAFGASIMLNANLRDGSLREAAQTVGCNMLLYEAGEALRFDESAIRIGVKGVIGVLRHLEMLPKKASKTNDKSTDPIRAQSSHWLRAPMGGLLRPLKALGDSVQKGEVIAIVSNPMGEMSKDLTARHSGMVIGRSNLPVVNRGDAIFHIARVDNVEDAEDTLSAVEMNAENDPLFDGMEIV</sequence>
<evidence type="ECO:0000313" key="6">
    <source>
        <dbReference type="EMBL" id="MFC7293055.1"/>
    </source>
</evidence>
<dbReference type="EMBL" id="JBHTBR010000009">
    <property type="protein sequence ID" value="MFC7293055.1"/>
    <property type="molecule type" value="Genomic_DNA"/>
</dbReference>
<dbReference type="PANTHER" id="PTHR37326">
    <property type="entry name" value="BLL3975 PROTEIN"/>
    <property type="match status" value="1"/>
</dbReference>